<evidence type="ECO:0000313" key="4">
    <source>
        <dbReference type="EMBL" id="KAG2229961.1"/>
    </source>
</evidence>
<organism evidence="4 5">
    <name type="scientific">Thamnidium elegans</name>
    <dbReference type="NCBI Taxonomy" id="101142"/>
    <lineage>
        <taxon>Eukaryota</taxon>
        <taxon>Fungi</taxon>
        <taxon>Fungi incertae sedis</taxon>
        <taxon>Mucoromycota</taxon>
        <taxon>Mucoromycotina</taxon>
        <taxon>Mucoromycetes</taxon>
        <taxon>Mucorales</taxon>
        <taxon>Mucorineae</taxon>
        <taxon>Mucoraceae</taxon>
        <taxon>Thamnidium</taxon>
    </lineage>
</organism>
<keyword evidence="2" id="KW-0472">Membrane</keyword>
<feature type="transmembrane region" description="Helical" evidence="2">
    <location>
        <begin position="227"/>
        <end position="256"/>
    </location>
</feature>
<dbReference type="Gene3D" id="2.30.30.40">
    <property type="entry name" value="SH3 Domains"/>
    <property type="match status" value="1"/>
</dbReference>
<dbReference type="InterPro" id="IPR036028">
    <property type="entry name" value="SH3-like_dom_sf"/>
</dbReference>
<keyword evidence="3" id="KW-0732">Signal</keyword>
<proteinExistence type="predicted"/>
<feature type="region of interest" description="Disordered" evidence="1">
    <location>
        <begin position="515"/>
        <end position="537"/>
    </location>
</feature>
<evidence type="ECO:0000256" key="2">
    <source>
        <dbReference type="SAM" id="Phobius"/>
    </source>
</evidence>
<dbReference type="SUPFAM" id="SSF50044">
    <property type="entry name" value="SH3-domain"/>
    <property type="match status" value="1"/>
</dbReference>
<dbReference type="EMBL" id="JAEPRE010000231">
    <property type="protein sequence ID" value="KAG2229961.1"/>
    <property type="molecule type" value="Genomic_DNA"/>
</dbReference>
<sequence>MKQPRQEYLIILLLCLHTIVIQCQQCLSLNGSSTCSMFSSAHVSIRDPKFVSLPWLVNVSTLADFDHQLLNYVNSSNFWNLELGCKSTSIHNRARYAVSLTCATIIFNTKSLQCHPENNTLPIPLCQSTCESYSKSIQSILSSASSETICNLSGGNLITAGVNSLSQQCSTNDALKGMPSTGCISGADNELSMCGFGQDLDTLCNYCNYDSTLSCCKEYNCSKNKSMLMSGGAIAGLVVGVTSGLCICGLIAFCAVRHNQKKKRRSTHPKNSESMYNMKSSKDLERMTSMNMPNSNSTTLIMSTPEQHMIKHVYPIEDEDYMELVPDINFGCDVEAVKGHIFKVNSLEKQFVRVIYQLNAPENPDELELLKDDLIRMYYYFDDGWAFGDNLGSGLRDGEYYSSVRHFSTGVPYDLDPRATIRLQNLRRTVTYREKHNNTSNEENNFHYLCAASSSITPISPNIMMANINNAGDASSVPPERTASMHATFGPRRSRYSNGLQDPLLIMQEEDYLRSESSGSTAIVNNTPDSKSYLNGY</sequence>
<dbReference type="Proteomes" id="UP000613177">
    <property type="component" value="Unassembled WGS sequence"/>
</dbReference>
<feature type="chain" id="PRO_5034818051" description="SH3 domain-containing protein" evidence="3">
    <location>
        <begin position="24"/>
        <end position="537"/>
    </location>
</feature>
<reference evidence="4" key="1">
    <citation type="submission" date="2021-01" db="EMBL/GenBank/DDBJ databases">
        <title>Metabolic potential, ecology and presence of endohyphal bacteria is reflected in genomic diversity of Mucoromycotina.</title>
        <authorList>
            <person name="Muszewska A."/>
            <person name="Okrasinska A."/>
            <person name="Steczkiewicz K."/>
            <person name="Drgas O."/>
            <person name="Orlowska M."/>
            <person name="Perlinska-Lenart U."/>
            <person name="Aleksandrzak-Piekarczyk T."/>
            <person name="Szatraj K."/>
            <person name="Zielenkiewicz U."/>
            <person name="Pilsyk S."/>
            <person name="Malc E."/>
            <person name="Mieczkowski P."/>
            <person name="Kruszewska J.S."/>
            <person name="Biernat P."/>
            <person name="Pawlowska J."/>
        </authorList>
    </citation>
    <scope>NUCLEOTIDE SEQUENCE</scope>
    <source>
        <strain evidence="4">WA0000018081</strain>
    </source>
</reference>
<feature type="signal peptide" evidence="3">
    <location>
        <begin position="1"/>
        <end position="23"/>
    </location>
</feature>
<name>A0A8H7SJ11_9FUNG</name>
<keyword evidence="5" id="KW-1185">Reference proteome</keyword>
<keyword evidence="2" id="KW-1133">Transmembrane helix</keyword>
<evidence type="ECO:0000313" key="5">
    <source>
        <dbReference type="Proteomes" id="UP000613177"/>
    </source>
</evidence>
<evidence type="ECO:0000256" key="1">
    <source>
        <dbReference type="SAM" id="MobiDB-lite"/>
    </source>
</evidence>
<keyword evidence="2" id="KW-0812">Transmembrane</keyword>
<dbReference type="AlphaFoldDB" id="A0A8H7SJ11"/>
<protein>
    <recommendedName>
        <fullName evidence="6">SH3 domain-containing protein</fullName>
    </recommendedName>
</protein>
<gene>
    <name evidence="4" type="ORF">INT48_000594</name>
</gene>
<evidence type="ECO:0008006" key="6">
    <source>
        <dbReference type="Google" id="ProtNLM"/>
    </source>
</evidence>
<evidence type="ECO:0000256" key="3">
    <source>
        <dbReference type="SAM" id="SignalP"/>
    </source>
</evidence>
<comment type="caution">
    <text evidence="4">The sequence shown here is derived from an EMBL/GenBank/DDBJ whole genome shotgun (WGS) entry which is preliminary data.</text>
</comment>
<accession>A0A8H7SJ11</accession>